<dbReference type="RefSeq" id="WP_203937945.1">
    <property type="nucleotide sequence ID" value="NZ_BAAAGJ010000009.1"/>
</dbReference>
<dbReference type="Gene3D" id="1.25.40.10">
    <property type="entry name" value="Tetratricopeptide repeat domain"/>
    <property type="match status" value="2"/>
</dbReference>
<name>A0A8J3Y6A4_9ACTN</name>
<evidence type="ECO:0000313" key="2">
    <source>
        <dbReference type="Proteomes" id="UP000652013"/>
    </source>
</evidence>
<proteinExistence type="predicted"/>
<accession>A0A8J3Y6A4</accession>
<organism evidence="1 2">
    <name type="scientific">Spirilliplanes yamanashiensis</name>
    <dbReference type="NCBI Taxonomy" id="42233"/>
    <lineage>
        <taxon>Bacteria</taxon>
        <taxon>Bacillati</taxon>
        <taxon>Actinomycetota</taxon>
        <taxon>Actinomycetes</taxon>
        <taxon>Micromonosporales</taxon>
        <taxon>Micromonosporaceae</taxon>
        <taxon>Spirilliplanes</taxon>
    </lineage>
</organism>
<dbReference type="Proteomes" id="UP000652013">
    <property type="component" value="Unassembled WGS sequence"/>
</dbReference>
<evidence type="ECO:0000313" key="1">
    <source>
        <dbReference type="EMBL" id="GIJ02641.1"/>
    </source>
</evidence>
<comment type="caution">
    <text evidence="1">The sequence shown here is derived from an EMBL/GenBank/DDBJ whole genome shotgun (WGS) entry which is preliminary data.</text>
</comment>
<keyword evidence="2" id="KW-1185">Reference proteome</keyword>
<sequence length="942" mass="98999">MKSVDELWRLLHEARQLPYGAAQIALVEQVLRHADAAGDRELAYAARIFATTAYVYGGEQGKSFVTFAWLLADHDRDPAPFHATWEHNLLWYFKYMVVALTKFPEVPLSRTYAVLDDMERRYREGGHSLQAVYKHRFLVARHVGDLDAAAGWYERWLTTPRDDLSDCAGCDPSAQVSWLAFQGRDDEAVALAEPVLAGRLTCTEQPQGILIGLLEPYVRTGRGDAAADAHRRAYRLVRGNVADLWDIGDHIAFCARTGNEHRGLEILQRHVDWLDRAPSPAAGMVFAASAALLLRRLAATGHGAVPVHRRSAGDTPAAELGEELAAYATALAARFDARNGTGEQGRRVAERLGAAPFPDALPLSPSARRAPAAVPVAVAVPAPEPARVPADASAAELLDLAERYADADADEAVAAVLAAFDARFPEPADALLAARRTDVAGDQSWLARDAAGAMAAWRSAAERYAAAGDERRAHRSRAAWGVAACLTGDAEAGAEAVAADLAYQLRAGGEPARLAAAWARQALALAVTGRGDAALAAFGEADAVAAGAGDERLTARIALRRATTLANLGRGPEAAEAAAPAVAFYRAHGPADRFAAAALVVAAGSPDPVAAVAAASDALAAGPADRALDARLARARALVAQDRPGDAVADYVEVVALCAERGLDAGGAAARHELAAAYRDAGRLVEAAEVAEEAVTWWTRLDAVPAADDSRFVLAGVYSELGETAQALALYDELVGRLGGNDAGRGQVEEQAAELLFRADRDADAARRFEAAAQAYAAAGDVAGELRVLRRRLTALHWADDVAAAEAVLAQAVRRHDALPPELAGEPPLVWERAVLGHEAGRLLMARGRFAEALPYLDGAPERLRSIGATGDADRLAVMAGEALLRAGRPADAAELLAGALAGLGARAPGRAGAAGLLAEALDELGRFAEAAALRAEHGLDD</sequence>
<dbReference type="SUPFAM" id="SSF48452">
    <property type="entry name" value="TPR-like"/>
    <property type="match status" value="2"/>
</dbReference>
<evidence type="ECO:0008006" key="3">
    <source>
        <dbReference type="Google" id="ProtNLM"/>
    </source>
</evidence>
<reference evidence="1" key="1">
    <citation type="submission" date="2021-01" db="EMBL/GenBank/DDBJ databases">
        <title>Whole genome shotgun sequence of Spirilliplanes yamanashiensis NBRC 15828.</title>
        <authorList>
            <person name="Komaki H."/>
            <person name="Tamura T."/>
        </authorList>
    </citation>
    <scope>NUCLEOTIDE SEQUENCE</scope>
    <source>
        <strain evidence="1">NBRC 15828</strain>
    </source>
</reference>
<dbReference type="InterPro" id="IPR011990">
    <property type="entry name" value="TPR-like_helical_dom_sf"/>
</dbReference>
<gene>
    <name evidence="1" type="ORF">Sya03_19930</name>
</gene>
<dbReference type="EMBL" id="BOOY01000014">
    <property type="protein sequence ID" value="GIJ02641.1"/>
    <property type="molecule type" value="Genomic_DNA"/>
</dbReference>
<protein>
    <recommendedName>
        <fullName evidence="3">Tetratricopeptide repeat protein</fullName>
    </recommendedName>
</protein>
<dbReference type="AlphaFoldDB" id="A0A8J3Y6A4"/>